<dbReference type="Proteomes" id="UP001564657">
    <property type="component" value="Unassembled WGS sequence"/>
</dbReference>
<dbReference type="InterPro" id="IPR036291">
    <property type="entry name" value="NAD(P)-bd_dom_sf"/>
</dbReference>
<dbReference type="CDD" id="cd05233">
    <property type="entry name" value="SDR_c"/>
    <property type="match status" value="1"/>
</dbReference>
<dbReference type="PRINTS" id="PR00081">
    <property type="entry name" value="GDHRDH"/>
</dbReference>
<protein>
    <submittedName>
        <fullName evidence="3">SDR family NAD(P)-dependent oxidoreductase</fullName>
        <ecNumber evidence="3">1.1.1.-</ecNumber>
    </submittedName>
</protein>
<dbReference type="PANTHER" id="PTHR43639:SF1">
    <property type="entry name" value="SHORT-CHAIN DEHYDROGENASE_REDUCTASE FAMILY PROTEIN"/>
    <property type="match status" value="1"/>
</dbReference>
<sequence length="251" mass="27312">MYNFKDKVVVVTGSTKGIGRRIAEKFLEAGAKVAILGRTFNNNMLEDFAGGEGLERVFGKAIDVSNVSQLQGFLQNVIDKFGKIDILINNSGIYKPVSHLEVTEDMWDLSMSVNVKSYFFASQYFAKHVKQRGGKGIIVNIASINSQSVVKNSAAYVTSKAAVAMLTKSLALDWGELGIRVNAVGPGSVPTDINAKIYEDKAKLKALQDRLPLGRQGTKDEIANAVLFLASKEATYITGQILYVDGGWLLQ</sequence>
<dbReference type="Pfam" id="PF13561">
    <property type="entry name" value="adh_short_C2"/>
    <property type="match status" value="1"/>
</dbReference>
<proteinExistence type="inferred from homology"/>
<keyword evidence="4" id="KW-1185">Reference proteome</keyword>
<dbReference type="SUPFAM" id="SSF51735">
    <property type="entry name" value="NAD(P)-binding Rossmann-fold domains"/>
    <property type="match status" value="1"/>
</dbReference>
<dbReference type="NCBIfam" id="NF005559">
    <property type="entry name" value="PRK07231.1"/>
    <property type="match status" value="1"/>
</dbReference>
<comment type="caution">
    <text evidence="3">The sequence shown here is derived from an EMBL/GenBank/DDBJ whole genome shotgun (WGS) entry which is preliminary data.</text>
</comment>
<dbReference type="RefSeq" id="WP_369704128.1">
    <property type="nucleotide sequence ID" value="NZ_JBGEWD010000007.1"/>
</dbReference>
<evidence type="ECO:0000256" key="1">
    <source>
        <dbReference type="ARBA" id="ARBA00006484"/>
    </source>
</evidence>
<organism evidence="3 4">
    <name type="scientific">Clostridium moutaii</name>
    <dbReference type="NCBI Taxonomy" id="3240932"/>
    <lineage>
        <taxon>Bacteria</taxon>
        <taxon>Bacillati</taxon>
        <taxon>Bacillota</taxon>
        <taxon>Clostridia</taxon>
        <taxon>Eubacteriales</taxon>
        <taxon>Clostridiaceae</taxon>
        <taxon>Clostridium</taxon>
    </lineage>
</organism>
<dbReference type="Gene3D" id="3.40.50.720">
    <property type="entry name" value="NAD(P)-binding Rossmann-like Domain"/>
    <property type="match status" value="1"/>
</dbReference>
<evidence type="ECO:0000313" key="4">
    <source>
        <dbReference type="Proteomes" id="UP001564657"/>
    </source>
</evidence>
<gene>
    <name evidence="3" type="ORF">AB8U03_08495</name>
</gene>
<dbReference type="PRINTS" id="PR00080">
    <property type="entry name" value="SDRFAMILY"/>
</dbReference>
<dbReference type="InterPro" id="IPR002347">
    <property type="entry name" value="SDR_fam"/>
</dbReference>
<evidence type="ECO:0000313" key="3">
    <source>
        <dbReference type="EMBL" id="MEY8000233.1"/>
    </source>
</evidence>
<dbReference type="PANTHER" id="PTHR43639">
    <property type="entry name" value="OXIDOREDUCTASE, SHORT-CHAIN DEHYDROGENASE/REDUCTASE FAMILY (AFU_ORTHOLOGUE AFUA_5G02870)"/>
    <property type="match status" value="1"/>
</dbReference>
<reference evidence="3 4" key="1">
    <citation type="submission" date="2024-08" db="EMBL/GenBank/DDBJ databases">
        <title>Clostridium lapicellarii sp. nov., and Clostridium renhuaiense sp. nov., two species isolated from the mud in a fermentation cellar used for producing sauce-flavour Chinese liquors.</title>
        <authorList>
            <person name="Yang F."/>
            <person name="Wang H."/>
            <person name="Chen L.Q."/>
            <person name="Zhou N."/>
            <person name="Lu J.J."/>
            <person name="Pu X.X."/>
            <person name="Wan B."/>
            <person name="Wang L."/>
            <person name="Liu S.J."/>
        </authorList>
    </citation>
    <scope>NUCLEOTIDE SEQUENCE [LARGE SCALE GENOMIC DNA]</scope>
    <source>
        <strain evidence="3 4">MT-5</strain>
    </source>
</reference>
<dbReference type="InterPro" id="IPR020904">
    <property type="entry name" value="Sc_DH/Rdtase_CS"/>
</dbReference>
<evidence type="ECO:0000256" key="2">
    <source>
        <dbReference type="ARBA" id="ARBA00023002"/>
    </source>
</evidence>
<dbReference type="EMBL" id="JBGEWD010000007">
    <property type="protein sequence ID" value="MEY8000233.1"/>
    <property type="molecule type" value="Genomic_DNA"/>
</dbReference>
<keyword evidence="2 3" id="KW-0560">Oxidoreductase</keyword>
<accession>A0ABV4BN70</accession>
<name>A0ABV4BN70_9CLOT</name>
<dbReference type="EC" id="1.1.1.-" evidence="3"/>
<dbReference type="GO" id="GO:0016491">
    <property type="term" value="F:oxidoreductase activity"/>
    <property type="evidence" value="ECO:0007669"/>
    <property type="project" value="UniProtKB-KW"/>
</dbReference>
<dbReference type="PROSITE" id="PS00061">
    <property type="entry name" value="ADH_SHORT"/>
    <property type="match status" value="1"/>
</dbReference>
<comment type="similarity">
    <text evidence="1">Belongs to the short-chain dehydrogenases/reductases (SDR) family.</text>
</comment>